<dbReference type="KEGG" id="nml:Namu_4524"/>
<dbReference type="InParanoid" id="C8X6Q5"/>
<dbReference type="STRING" id="479431.Namu_4524"/>
<evidence type="ECO:0000313" key="1">
    <source>
        <dbReference type="EMBL" id="ACV80803.1"/>
    </source>
</evidence>
<name>C8X6Q5_NAKMY</name>
<dbReference type="AlphaFoldDB" id="C8X6Q5"/>
<reference evidence="1 2" key="2">
    <citation type="journal article" date="2010" name="Stand. Genomic Sci.">
        <title>Complete genome sequence of Nakamurella multipartita type strain (Y-104).</title>
        <authorList>
            <person name="Tice H."/>
            <person name="Mayilraj S."/>
            <person name="Sims D."/>
            <person name="Lapidus A."/>
            <person name="Nolan M."/>
            <person name="Lucas S."/>
            <person name="Glavina Del Rio T."/>
            <person name="Copeland A."/>
            <person name="Cheng J.F."/>
            <person name="Meincke L."/>
            <person name="Bruce D."/>
            <person name="Goodwin L."/>
            <person name="Pitluck S."/>
            <person name="Ivanova N."/>
            <person name="Mavromatis K."/>
            <person name="Ovchinnikova G."/>
            <person name="Pati A."/>
            <person name="Chen A."/>
            <person name="Palaniappan K."/>
            <person name="Land M."/>
            <person name="Hauser L."/>
            <person name="Chang Y.J."/>
            <person name="Jeffries C.D."/>
            <person name="Detter J.C."/>
            <person name="Brettin T."/>
            <person name="Rohde M."/>
            <person name="Goker M."/>
            <person name="Bristow J."/>
            <person name="Eisen J.A."/>
            <person name="Markowitz V."/>
            <person name="Hugenholtz P."/>
            <person name="Kyrpides N.C."/>
            <person name="Klenk H.P."/>
            <person name="Chen F."/>
        </authorList>
    </citation>
    <scope>NUCLEOTIDE SEQUENCE [LARGE SCALE GENOMIC DNA]</scope>
    <source>
        <strain evidence="2">ATCC 700099 / DSM 44233 / CIP 104796 / JCM 9543 / NBRC 105858 / Y-104</strain>
    </source>
</reference>
<sequence length="200" mass="21447">MPSATHGLPGDRARPRRMAALLDQAYQPWLARLSDAERAAIHAWQSLDRRYRSIQAVVRDGAGDDAALAEASALANAVLAGELPQDVEAWRGIRSCQNVFGVGINSLPTLRGEVLTLDGFFAVTLDPRVAVAEFTRPPLPGGPVLFRIRLPAGVHAAWISLAGDSALRYQRELLLIGPIALRIGAASYAGEVPILEVEVV</sequence>
<dbReference type="Gene3D" id="3.90.176.10">
    <property type="entry name" value="Toxin ADP-ribosyltransferase, Chain A, domain 1"/>
    <property type="match status" value="1"/>
</dbReference>
<gene>
    <name evidence="1" type="ordered locus">Namu_4524</name>
</gene>
<dbReference type="SUPFAM" id="SSF56399">
    <property type="entry name" value="ADP-ribosylation"/>
    <property type="match status" value="1"/>
</dbReference>
<evidence type="ECO:0000313" key="2">
    <source>
        <dbReference type="Proteomes" id="UP000002218"/>
    </source>
</evidence>
<dbReference type="EMBL" id="CP001737">
    <property type="protein sequence ID" value="ACV80803.1"/>
    <property type="molecule type" value="Genomic_DNA"/>
</dbReference>
<dbReference type="PROSITE" id="PS51996">
    <property type="entry name" value="TR_MART"/>
    <property type="match status" value="1"/>
</dbReference>
<dbReference type="eggNOG" id="ENOG50346DH">
    <property type="taxonomic scope" value="Bacteria"/>
</dbReference>
<organism evidence="1 2">
    <name type="scientific">Nakamurella multipartita (strain ATCC 700099 / DSM 44233 / CIP 104796 / JCM 9543 / NBRC 105858 / Y-104)</name>
    <name type="common">Microsphaera multipartita</name>
    <dbReference type="NCBI Taxonomy" id="479431"/>
    <lineage>
        <taxon>Bacteria</taxon>
        <taxon>Bacillati</taxon>
        <taxon>Actinomycetota</taxon>
        <taxon>Actinomycetes</taxon>
        <taxon>Nakamurellales</taxon>
        <taxon>Nakamurellaceae</taxon>
        <taxon>Nakamurella</taxon>
    </lineage>
</organism>
<evidence type="ECO:0008006" key="3">
    <source>
        <dbReference type="Google" id="ProtNLM"/>
    </source>
</evidence>
<accession>C8X6Q5</accession>
<proteinExistence type="predicted"/>
<keyword evidence="2" id="KW-1185">Reference proteome</keyword>
<dbReference type="Proteomes" id="UP000002218">
    <property type="component" value="Chromosome"/>
</dbReference>
<dbReference type="HOGENOM" id="CLU_1364993_0_0_11"/>
<reference evidence="2" key="1">
    <citation type="submission" date="2009-09" db="EMBL/GenBank/DDBJ databases">
        <title>The complete genome of Nakamurella multipartita DSM 44233.</title>
        <authorList>
            <consortium name="US DOE Joint Genome Institute (JGI-PGF)"/>
            <person name="Lucas S."/>
            <person name="Copeland A."/>
            <person name="Lapidus A."/>
            <person name="Glavina del Rio T."/>
            <person name="Dalin E."/>
            <person name="Tice H."/>
            <person name="Bruce D."/>
            <person name="Goodwin L."/>
            <person name="Pitluck S."/>
            <person name="Kyrpides N."/>
            <person name="Mavromatis K."/>
            <person name="Ivanova N."/>
            <person name="Ovchinnikova G."/>
            <person name="Sims D."/>
            <person name="Meincke L."/>
            <person name="Brettin T."/>
            <person name="Detter J.C."/>
            <person name="Han C."/>
            <person name="Larimer F."/>
            <person name="Land M."/>
            <person name="Hauser L."/>
            <person name="Markowitz V."/>
            <person name="Cheng J.-F."/>
            <person name="Hugenholtz P."/>
            <person name="Woyke T."/>
            <person name="Wu D."/>
            <person name="Klenk H.-P."/>
            <person name="Eisen J.A."/>
        </authorList>
    </citation>
    <scope>NUCLEOTIDE SEQUENCE [LARGE SCALE GENOMIC DNA]</scope>
    <source>
        <strain evidence="2">ATCC 700099 / DSM 44233 / CIP 104796 / JCM 9543 / NBRC 105858 / Y-104</strain>
    </source>
</reference>
<protein>
    <recommendedName>
        <fullName evidence="3">ADP ribosyltransferase domain-containing protein</fullName>
    </recommendedName>
</protein>